<organism evidence="5 6">
    <name type="scientific">Enterococcus casseliflavus</name>
    <name type="common">Enterococcus flavescens</name>
    <dbReference type="NCBI Taxonomy" id="37734"/>
    <lineage>
        <taxon>Bacteria</taxon>
        <taxon>Bacillati</taxon>
        <taxon>Bacillota</taxon>
        <taxon>Bacilli</taxon>
        <taxon>Lactobacillales</taxon>
        <taxon>Enterococcaceae</taxon>
        <taxon>Enterococcus</taxon>
    </lineage>
</organism>
<dbReference type="PRINTS" id="PR00032">
    <property type="entry name" value="HTHARAC"/>
</dbReference>
<dbReference type="SMART" id="SM00342">
    <property type="entry name" value="HTH_ARAC"/>
    <property type="match status" value="1"/>
</dbReference>
<reference evidence="5 6" key="1">
    <citation type="submission" date="2018-08" db="EMBL/GenBank/DDBJ databases">
        <title>A genome reference for cultivated species of the human gut microbiota.</title>
        <authorList>
            <person name="Zou Y."/>
            <person name="Xue W."/>
            <person name="Luo G."/>
        </authorList>
    </citation>
    <scope>NUCLEOTIDE SEQUENCE [LARGE SCALE GENOMIC DNA]</scope>
    <source>
        <strain evidence="5 6">AF48-16</strain>
    </source>
</reference>
<comment type="caution">
    <text evidence="5">The sequence shown here is derived from an EMBL/GenBank/DDBJ whole genome shotgun (WGS) entry which is preliminary data.</text>
</comment>
<keyword evidence="3" id="KW-0804">Transcription</keyword>
<evidence type="ECO:0000256" key="2">
    <source>
        <dbReference type="ARBA" id="ARBA00023125"/>
    </source>
</evidence>
<keyword evidence="1" id="KW-0805">Transcription regulation</keyword>
<evidence type="ECO:0000259" key="4">
    <source>
        <dbReference type="PROSITE" id="PS01124"/>
    </source>
</evidence>
<dbReference type="Proteomes" id="UP000286288">
    <property type="component" value="Unassembled WGS sequence"/>
</dbReference>
<dbReference type="InterPro" id="IPR009057">
    <property type="entry name" value="Homeodomain-like_sf"/>
</dbReference>
<dbReference type="GO" id="GO:0003700">
    <property type="term" value="F:DNA-binding transcription factor activity"/>
    <property type="evidence" value="ECO:0007669"/>
    <property type="project" value="InterPro"/>
</dbReference>
<proteinExistence type="predicted"/>
<dbReference type="InterPro" id="IPR018062">
    <property type="entry name" value="HTH_AraC-typ_CS"/>
</dbReference>
<dbReference type="InterPro" id="IPR018771">
    <property type="entry name" value="PocR_dom"/>
</dbReference>
<accession>A0A415EU64</accession>
<dbReference type="PANTHER" id="PTHR43280:SF10">
    <property type="entry name" value="REGULATORY PROTEIN POCR"/>
    <property type="match status" value="1"/>
</dbReference>
<dbReference type="SUPFAM" id="SSF46689">
    <property type="entry name" value="Homeodomain-like"/>
    <property type="match status" value="2"/>
</dbReference>
<dbReference type="EMBL" id="QRMZ01000007">
    <property type="protein sequence ID" value="RHK06857.1"/>
    <property type="molecule type" value="Genomic_DNA"/>
</dbReference>
<sequence>MVQAHPNGVYFDKLSKIIEEFALAVDFGSVLVDIHGKEASNLYNFSPFCQAMRANPHFKNLCQKCDAYGGLEASKNGKPHIYRCHAGLTDISFPLISNDQLLGFALFGQVELEDLKEDQFERIHPAITDWKSYADLRQARNKVRITDKKQITAAASIFESIADYYGKEESHPRDRIKFSVTSKEEKKDKKESKTSLTDFHSTHDEINKAIEFINKNLSRNITLEEVANHVYLSHYYFSRLFKKELGISFVSFLNKQRIEQAKILLAQTNLSIQKVAYRVGYTQPSYFCKLFKKETGQTPASFRKPN</sequence>
<dbReference type="GO" id="GO:0043565">
    <property type="term" value="F:sequence-specific DNA binding"/>
    <property type="evidence" value="ECO:0007669"/>
    <property type="project" value="InterPro"/>
</dbReference>
<keyword evidence="2" id="KW-0238">DNA-binding</keyword>
<dbReference type="InterPro" id="IPR020449">
    <property type="entry name" value="Tscrpt_reg_AraC-type_HTH"/>
</dbReference>
<feature type="domain" description="HTH araC/xylS-type" evidence="4">
    <location>
        <begin position="207"/>
        <end position="305"/>
    </location>
</feature>
<protein>
    <submittedName>
        <fullName evidence="5">AraC family transcriptional regulator</fullName>
    </submittedName>
</protein>
<evidence type="ECO:0000256" key="1">
    <source>
        <dbReference type="ARBA" id="ARBA00023015"/>
    </source>
</evidence>
<dbReference type="PROSITE" id="PS01124">
    <property type="entry name" value="HTH_ARAC_FAMILY_2"/>
    <property type="match status" value="1"/>
</dbReference>
<dbReference type="Gene3D" id="1.10.10.60">
    <property type="entry name" value="Homeodomain-like"/>
    <property type="match status" value="2"/>
</dbReference>
<evidence type="ECO:0000256" key="3">
    <source>
        <dbReference type="ARBA" id="ARBA00023163"/>
    </source>
</evidence>
<dbReference type="InterPro" id="IPR018060">
    <property type="entry name" value="HTH_AraC"/>
</dbReference>
<dbReference type="PANTHER" id="PTHR43280">
    <property type="entry name" value="ARAC-FAMILY TRANSCRIPTIONAL REGULATOR"/>
    <property type="match status" value="1"/>
</dbReference>
<evidence type="ECO:0000313" key="5">
    <source>
        <dbReference type="EMBL" id="RHK06857.1"/>
    </source>
</evidence>
<dbReference type="Pfam" id="PF12833">
    <property type="entry name" value="HTH_18"/>
    <property type="match status" value="1"/>
</dbReference>
<name>A0A415EU64_ENTCA</name>
<dbReference type="PROSITE" id="PS00041">
    <property type="entry name" value="HTH_ARAC_FAMILY_1"/>
    <property type="match status" value="1"/>
</dbReference>
<gene>
    <name evidence="5" type="ORF">DW084_06695</name>
</gene>
<dbReference type="Pfam" id="PF10114">
    <property type="entry name" value="PocR"/>
    <property type="match status" value="1"/>
</dbReference>
<evidence type="ECO:0000313" key="6">
    <source>
        <dbReference type="Proteomes" id="UP000286288"/>
    </source>
</evidence>
<dbReference type="AlphaFoldDB" id="A0A415EU64"/>